<keyword evidence="1" id="KW-0472">Membrane</keyword>
<evidence type="ECO:0000256" key="1">
    <source>
        <dbReference type="SAM" id="Phobius"/>
    </source>
</evidence>
<dbReference type="EMBL" id="CAADFV010000067">
    <property type="protein sequence ID" value="VFK61498.1"/>
    <property type="molecule type" value="Genomic_DNA"/>
</dbReference>
<sequence length="142" mass="15253">MTMPRSPGSVGLMRISARPRPDSIFGRMRYLSPRLASSACPLLVVVAYFHPGRWSVFSSRSGIEWAVGYEDADSDDGSGPLGGGASRRVAVRAGEMGQGILGFWLGLTIGMTAIGILYLARFRWLVDRLSVSAPGDSYRALG</sequence>
<evidence type="ECO:0000313" key="3">
    <source>
        <dbReference type="EMBL" id="VFK61498.1"/>
    </source>
</evidence>
<feature type="transmembrane region" description="Helical" evidence="1">
    <location>
        <begin position="101"/>
        <end position="120"/>
    </location>
</feature>
<protein>
    <submittedName>
        <fullName evidence="2">Uncharacterized protein</fullName>
    </submittedName>
</protein>
<gene>
    <name evidence="3" type="ORF">BECKTUN1418E_GA0071001_10671</name>
    <name evidence="2" type="ORF">BECKTUN1418F_GA0071002_10652</name>
</gene>
<proteinExistence type="predicted"/>
<keyword evidence="1" id="KW-0812">Transmembrane</keyword>
<reference evidence="2" key="1">
    <citation type="submission" date="2019-02" db="EMBL/GenBank/DDBJ databases">
        <authorList>
            <person name="Gruber-Vodicka R. H."/>
            <person name="Seah K. B. B."/>
        </authorList>
    </citation>
    <scope>NUCLEOTIDE SEQUENCE</scope>
    <source>
        <strain evidence="3">BECK_BY2</strain>
        <strain evidence="2">BECK_BY3</strain>
    </source>
</reference>
<dbReference type="EMBL" id="CAADFY010000065">
    <property type="protein sequence ID" value="VFK55192.1"/>
    <property type="molecule type" value="Genomic_DNA"/>
</dbReference>
<keyword evidence="1" id="KW-1133">Transmembrane helix</keyword>
<dbReference type="AlphaFoldDB" id="A0A450ZN56"/>
<organism evidence="2">
    <name type="scientific">Candidatus Kentrum sp. TUN</name>
    <dbReference type="NCBI Taxonomy" id="2126343"/>
    <lineage>
        <taxon>Bacteria</taxon>
        <taxon>Pseudomonadati</taxon>
        <taxon>Pseudomonadota</taxon>
        <taxon>Gammaproteobacteria</taxon>
        <taxon>Candidatus Kentrum</taxon>
    </lineage>
</organism>
<evidence type="ECO:0000313" key="2">
    <source>
        <dbReference type="EMBL" id="VFK55192.1"/>
    </source>
</evidence>
<name>A0A450ZN56_9GAMM</name>
<accession>A0A450ZN56</accession>